<reference evidence="9 10" key="1">
    <citation type="submission" date="2012-09" db="EMBL/GenBank/DDBJ databases">
        <title>Genome Sequence of alkane-degrading Bacterium Alcanivorax venustensis ISO4.</title>
        <authorList>
            <person name="Lai Q."/>
            <person name="Shao Z."/>
        </authorList>
    </citation>
    <scope>NUCLEOTIDE SEQUENCE [LARGE SCALE GENOMIC DNA]</scope>
    <source>
        <strain evidence="9 10">ISO4</strain>
    </source>
</reference>
<gene>
    <name evidence="9" type="ORF">ISO4_02733</name>
</gene>
<evidence type="ECO:0000313" key="9">
    <source>
        <dbReference type="EMBL" id="MBF5054131.1"/>
    </source>
</evidence>
<accession>A0ABS0AJ19</accession>
<dbReference type="InterPro" id="IPR004622">
    <property type="entry name" value="DNA_pol_HolB"/>
</dbReference>
<dbReference type="Gene3D" id="3.40.50.300">
    <property type="entry name" value="P-loop containing nucleotide triphosphate hydrolases"/>
    <property type="match status" value="1"/>
</dbReference>
<sequence length="343" mass="36389">MALNAPIQVPCPWHREEMQRLLEQHAQGRLPHALLLAGAAGSGKFRLAQSLAQALLCENPSAGLACGQCHGCHLSAAGTHPDAHTLVPEGTSLGIKIDQVRRLVEFGTRTAQYNGARVALIAPAEGLNRSAQNALLKTLEEPGRGLVLILVSHQPSLLLPTIRSRCQQRHLPLPEPAAALEWLVPQAGEKEAPALLAAAQGAPLRALELQQADWFAAREQLAGQLLSVAQGRLSPAQGGQALAAHDPRVMAGVLYGWLARASVLAALGDKVEQADPAGVQDPKVEPILRQLAAQLPPARLLRAAQRVMEGRRQLMGGANPNKELLMEQWLLVLVGVDAAAGGF</sequence>
<keyword evidence="4 9" id="KW-0548">Nucleotidyltransferase</keyword>
<protein>
    <recommendedName>
        <fullName evidence="2">DNA polymerase III subunit delta'</fullName>
        <ecNumber evidence="1">2.7.7.7</ecNumber>
    </recommendedName>
</protein>
<dbReference type="Proteomes" id="UP000644441">
    <property type="component" value="Unassembled WGS sequence"/>
</dbReference>
<dbReference type="SUPFAM" id="SSF52540">
    <property type="entry name" value="P-loop containing nucleoside triphosphate hydrolases"/>
    <property type="match status" value="1"/>
</dbReference>
<name>A0ABS0AJ19_9GAMM</name>
<dbReference type="Pfam" id="PF13177">
    <property type="entry name" value="DNA_pol3_delta2"/>
    <property type="match status" value="1"/>
</dbReference>
<dbReference type="EMBL" id="ARXR01000031">
    <property type="protein sequence ID" value="MBF5054131.1"/>
    <property type="molecule type" value="Genomic_DNA"/>
</dbReference>
<dbReference type="GO" id="GO:0003887">
    <property type="term" value="F:DNA-directed DNA polymerase activity"/>
    <property type="evidence" value="ECO:0007669"/>
    <property type="project" value="UniProtKB-EC"/>
</dbReference>
<dbReference type="InterPro" id="IPR015199">
    <property type="entry name" value="DNA_pol_III_delta_C"/>
</dbReference>
<comment type="catalytic activity">
    <reaction evidence="7">
        <text>DNA(n) + a 2'-deoxyribonucleoside 5'-triphosphate = DNA(n+1) + diphosphate</text>
        <dbReference type="Rhea" id="RHEA:22508"/>
        <dbReference type="Rhea" id="RHEA-COMP:17339"/>
        <dbReference type="Rhea" id="RHEA-COMP:17340"/>
        <dbReference type="ChEBI" id="CHEBI:33019"/>
        <dbReference type="ChEBI" id="CHEBI:61560"/>
        <dbReference type="ChEBI" id="CHEBI:173112"/>
        <dbReference type="EC" id="2.7.7.7"/>
    </reaction>
</comment>
<dbReference type="InterPro" id="IPR050238">
    <property type="entry name" value="DNA_Rep/Repair_Clamp_Loader"/>
</dbReference>
<evidence type="ECO:0000256" key="4">
    <source>
        <dbReference type="ARBA" id="ARBA00022695"/>
    </source>
</evidence>
<keyword evidence="5" id="KW-0235">DNA replication</keyword>
<dbReference type="PANTHER" id="PTHR11669:SF8">
    <property type="entry name" value="DNA POLYMERASE III SUBUNIT DELTA"/>
    <property type="match status" value="1"/>
</dbReference>
<dbReference type="NCBIfam" id="NF004310">
    <property type="entry name" value="PRK05707.1"/>
    <property type="match status" value="1"/>
</dbReference>
<keyword evidence="3 9" id="KW-0808">Transferase</keyword>
<evidence type="ECO:0000256" key="2">
    <source>
        <dbReference type="ARBA" id="ARBA00014363"/>
    </source>
</evidence>
<evidence type="ECO:0000256" key="1">
    <source>
        <dbReference type="ARBA" id="ARBA00012417"/>
    </source>
</evidence>
<comment type="caution">
    <text evidence="9">The sequence shown here is derived from an EMBL/GenBank/DDBJ whole genome shotgun (WGS) entry which is preliminary data.</text>
</comment>
<dbReference type="PANTHER" id="PTHR11669">
    <property type="entry name" value="REPLICATION FACTOR C / DNA POLYMERASE III GAMMA-TAU SUBUNIT"/>
    <property type="match status" value="1"/>
</dbReference>
<keyword evidence="10" id="KW-1185">Reference proteome</keyword>
<evidence type="ECO:0000256" key="7">
    <source>
        <dbReference type="ARBA" id="ARBA00049244"/>
    </source>
</evidence>
<evidence type="ECO:0000256" key="6">
    <source>
        <dbReference type="ARBA" id="ARBA00022932"/>
    </source>
</evidence>
<dbReference type="NCBIfam" id="TIGR00678">
    <property type="entry name" value="holB"/>
    <property type="match status" value="1"/>
</dbReference>
<evidence type="ECO:0000259" key="8">
    <source>
        <dbReference type="Pfam" id="PF09115"/>
    </source>
</evidence>
<dbReference type="Gene3D" id="1.20.272.10">
    <property type="match status" value="1"/>
</dbReference>
<keyword evidence="6" id="KW-0239">DNA-directed DNA polymerase</keyword>
<evidence type="ECO:0000256" key="3">
    <source>
        <dbReference type="ARBA" id="ARBA00022679"/>
    </source>
</evidence>
<dbReference type="InterPro" id="IPR027417">
    <property type="entry name" value="P-loop_NTPase"/>
</dbReference>
<dbReference type="Pfam" id="PF09115">
    <property type="entry name" value="DNApol3-delta_C"/>
    <property type="match status" value="1"/>
</dbReference>
<organism evidence="9 10">
    <name type="scientific">Alloalcanivorax venustensis ISO4</name>
    <dbReference type="NCBI Taxonomy" id="1177184"/>
    <lineage>
        <taxon>Bacteria</taxon>
        <taxon>Pseudomonadati</taxon>
        <taxon>Pseudomonadota</taxon>
        <taxon>Gammaproteobacteria</taxon>
        <taxon>Oceanospirillales</taxon>
        <taxon>Alcanivoracaceae</taxon>
        <taxon>Alloalcanivorax</taxon>
    </lineage>
</organism>
<evidence type="ECO:0000313" key="10">
    <source>
        <dbReference type="Proteomes" id="UP000644441"/>
    </source>
</evidence>
<feature type="domain" description="DNA polymerase III delta subunit C-terminal" evidence="8">
    <location>
        <begin position="213"/>
        <end position="333"/>
    </location>
</feature>
<dbReference type="EC" id="2.7.7.7" evidence="1"/>
<evidence type="ECO:0000256" key="5">
    <source>
        <dbReference type="ARBA" id="ARBA00022705"/>
    </source>
</evidence>
<proteinExistence type="predicted"/>